<keyword evidence="3" id="KW-1185">Reference proteome</keyword>
<evidence type="ECO:0000313" key="3">
    <source>
        <dbReference type="Proteomes" id="UP000237105"/>
    </source>
</evidence>
<feature type="transmembrane region" description="Helical" evidence="1">
    <location>
        <begin position="58"/>
        <end position="80"/>
    </location>
</feature>
<evidence type="ECO:0000256" key="1">
    <source>
        <dbReference type="SAM" id="Phobius"/>
    </source>
</evidence>
<feature type="non-terminal residue" evidence="2">
    <location>
        <position position="81"/>
    </location>
</feature>
<dbReference type="EMBL" id="JXTB01000191">
    <property type="protein sequence ID" value="PON54721.1"/>
    <property type="molecule type" value="Genomic_DNA"/>
</dbReference>
<reference evidence="3" key="1">
    <citation type="submission" date="2016-06" db="EMBL/GenBank/DDBJ databases">
        <title>Parallel loss of symbiosis genes in relatives of nitrogen-fixing non-legume Parasponia.</title>
        <authorList>
            <person name="Van Velzen R."/>
            <person name="Holmer R."/>
            <person name="Bu F."/>
            <person name="Rutten L."/>
            <person name="Van Zeijl A."/>
            <person name="Liu W."/>
            <person name="Santuari L."/>
            <person name="Cao Q."/>
            <person name="Sharma T."/>
            <person name="Shen D."/>
            <person name="Roswanjaya Y."/>
            <person name="Wardhani T."/>
            <person name="Kalhor M.S."/>
            <person name="Jansen J."/>
            <person name="Van den Hoogen J."/>
            <person name="Gungor B."/>
            <person name="Hartog M."/>
            <person name="Hontelez J."/>
            <person name="Verver J."/>
            <person name="Yang W.-C."/>
            <person name="Schijlen E."/>
            <person name="Repin R."/>
            <person name="Schilthuizen M."/>
            <person name="Schranz E."/>
            <person name="Heidstra R."/>
            <person name="Miyata K."/>
            <person name="Fedorova E."/>
            <person name="Kohlen W."/>
            <person name="Bisseling T."/>
            <person name="Smit S."/>
            <person name="Geurts R."/>
        </authorList>
    </citation>
    <scope>NUCLEOTIDE SEQUENCE [LARGE SCALE GENOMIC DNA]</scope>
    <source>
        <strain evidence="3">cv. WU1-14</strain>
    </source>
</reference>
<accession>A0A2P5C120</accession>
<keyword evidence="1" id="KW-0472">Membrane</keyword>
<protein>
    <submittedName>
        <fullName evidence="2">Uncharacterized protein</fullName>
    </submittedName>
</protein>
<gene>
    <name evidence="2" type="ORF">PanWU01x14_193440</name>
</gene>
<proteinExistence type="predicted"/>
<name>A0A2P5C120_PARAD</name>
<dbReference type="AlphaFoldDB" id="A0A2P5C120"/>
<evidence type="ECO:0000313" key="2">
    <source>
        <dbReference type="EMBL" id="PON54721.1"/>
    </source>
</evidence>
<keyword evidence="1" id="KW-1133">Transmembrane helix</keyword>
<sequence length="81" mass="9152">MAARAFQSSPPPTWTAVATAISTGLESFPQEDQRDENGEWRMECLVLSLVIQWLTGHAFSLVTTRLCFIITIVIFFVFFIP</sequence>
<dbReference type="Proteomes" id="UP000237105">
    <property type="component" value="Unassembled WGS sequence"/>
</dbReference>
<organism evidence="2 3">
    <name type="scientific">Parasponia andersonii</name>
    <name type="common">Sponia andersonii</name>
    <dbReference type="NCBI Taxonomy" id="3476"/>
    <lineage>
        <taxon>Eukaryota</taxon>
        <taxon>Viridiplantae</taxon>
        <taxon>Streptophyta</taxon>
        <taxon>Embryophyta</taxon>
        <taxon>Tracheophyta</taxon>
        <taxon>Spermatophyta</taxon>
        <taxon>Magnoliopsida</taxon>
        <taxon>eudicotyledons</taxon>
        <taxon>Gunneridae</taxon>
        <taxon>Pentapetalae</taxon>
        <taxon>rosids</taxon>
        <taxon>fabids</taxon>
        <taxon>Rosales</taxon>
        <taxon>Cannabaceae</taxon>
        <taxon>Parasponia</taxon>
    </lineage>
</organism>
<keyword evidence="1" id="KW-0812">Transmembrane</keyword>
<comment type="caution">
    <text evidence="2">The sequence shown here is derived from an EMBL/GenBank/DDBJ whole genome shotgun (WGS) entry which is preliminary data.</text>
</comment>